<dbReference type="Proteomes" id="UP000199701">
    <property type="component" value="Unassembled WGS sequence"/>
</dbReference>
<evidence type="ECO:0000256" key="2">
    <source>
        <dbReference type="ARBA" id="ARBA00023295"/>
    </source>
</evidence>
<dbReference type="CDD" id="cd14791">
    <property type="entry name" value="GH36"/>
    <property type="match status" value="1"/>
</dbReference>
<dbReference type="GO" id="GO:0004557">
    <property type="term" value="F:alpha-galactosidase activity"/>
    <property type="evidence" value="ECO:0007669"/>
    <property type="project" value="InterPro"/>
</dbReference>
<keyword evidence="1" id="KW-0378">Hydrolase</keyword>
<dbReference type="OrthoDB" id="9758822at2"/>
<dbReference type="Gene3D" id="3.20.20.70">
    <property type="entry name" value="Aldolase class I"/>
    <property type="match status" value="1"/>
</dbReference>
<dbReference type="InterPro" id="IPR002252">
    <property type="entry name" value="Glyco_hydro_36"/>
</dbReference>
<keyword evidence="2" id="KW-0326">Glycosidase</keyword>
<dbReference type="InterPro" id="IPR050985">
    <property type="entry name" value="Alpha-glycosidase_related"/>
</dbReference>
<dbReference type="InterPro" id="IPR013785">
    <property type="entry name" value="Aldolase_TIM"/>
</dbReference>
<organism evidence="3 4">
    <name type="scientific">[Clostridium] fimetarium</name>
    <dbReference type="NCBI Taxonomy" id="99656"/>
    <lineage>
        <taxon>Bacteria</taxon>
        <taxon>Bacillati</taxon>
        <taxon>Bacillota</taxon>
        <taxon>Clostridia</taxon>
        <taxon>Lachnospirales</taxon>
        <taxon>Lachnospiraceae</taxon>
    </lineage>
</organism>
<gene>
    <name evidence="3" type="ORF">SAMN05421659_111151</name>
</gene>
<dbReference type="Pfam" id="PF02065">
    <property type="entry name" value="Melibiase"/>
    <property type="match status" value="1"/>
</dbReference>
<dbReference type="RefSeq" id="WP_092455252.1">
    <property type="nucleotide sequence ID" value="NZ_FOJI01000011.1"/>
</dbReference>
<dbReference type="AlphaFoldDB" id="A0A1I0R3F0"/>
<reference evidence="3 4" key="1">
    <citation type="submission" date="2016-10" db="EMBL/GenBank/DDBJ databases">
        <authorList>
            <person name="de Groot N.N."/>
        </authorList>
    </citation>
    <scope>NUCLEOTIDE SEQUENCE [LARGE SCALE GENOMIC DNA]</scope>
    <source>
        <strain evidence="3 4">DSM 9179</strain>
    </source>
</reference>
<accession>A0A1I0R3F0</accession>
<sequence length="734" mass="84671">MRIQHKNCILKFNHKIVYGLNDVVVSKNMEFDENNIWCDSNLKVTREVKIYEQSPAVTDIRFHIENIGNESVFLKECIFVDMPESDMLQLGNDNYLNFEFYRQGRHKNDLPGVCSIGKMDERFEDACGGMLESGTGVNSQDFGHKLVSDQMTIIRSLDDENVLFGFLTGCDQFFDTTLELTDDGKWEKLSCRTTFNINLFPEKKITSETLRIDLSNDIFSKIESFSMCKAEKYHARKSPKAPAIYCTWYYYGLTVTYEDVVENIKEMQMKQLPFDVFQIDEGWEITLGEWEPNEKFPKPMKTIADEIKEAGYIPGIWTSPFVAKESCTVWKNHPEWILREKNGNPCIFPMNDTTYYVFDITNPSTYNYFYEMYHRLRYEWGYVYHKLDFTRAAVIYPDAHFFDNTITLVSAYYKAVCAIREGMGQDAYLLMCGGLYDPLIGIVDAQRVGADVLSMWSTNIDNGGKTAPYTIKQNLLRYYMNAWWDNDPDALMVRKNEVMERGLRLTYGLLNDEEVKTSTLNQFFGGGLVCSTEPLKTIDNERLYQIKHIIPTIPMKVTPRDTFCNNRYPSRVDIAFDELGSHSVGIINWDDNQTIPAEITIDEKLLGDFAKNEEYIVCEFYSGKYCSNVKYGETIRLGSIAPHGCAVFKIERFNVVKPYIVASDAHFSMGAEIDTLEIQKNSLVFKINYLFNDLSTYKVLLPSGYYFEDGSQVISISVNQKGTFSKIVPLIRKE</sequence>
<dbReference type="GO" id="GO:0016052">
    <property type="term" value="P:carbohydrate catabolic process"/>
    <property type="evidence" value="ECO:0007669"/>
    <property type="project" value="InterPro"/>
</dbReference>
<dbReference type="SUPFAM" id="SSF51445">
    <property type="entry name" value="(Trans)glycosidases"/>
    <property type="match status" value="1"/>
</dbReference>
<evidence type="ECO:0000313" key="4">
    <source>
        <dbReference type="Proteomes" id="UP000199701"/>
    </source>
</evidence>
<protein>
    <submittedName>
        <fullName evidence="3">Melibiase</fullName>
    </submittedName>
</protein>
<dbReference type="InterPro" id="IPR017853">
    <property type="entry name" value="GH"/>
</dbReference>
<name>A0A1I0R3F0_9FIRM</name>
<proteinExistence type="predicted"/>
<keyword evidence="4" id="KW-1185">Reference proteome</keyword>
<dbReference type="PANTHER" id="PTHR43053">
    <property type="entry name" value="GLYCOSIDASE FAMILY 31"/>
    <property type="match status" value="1"/>
</dbReference>
<dbReference type="EMBL" id="FOJI01000011">
    <property type="protein sequence ID" value="SEW35017.1"/>
    <property type="molecule type" value="Genomic_DNA"/>
</dbReference>
<evidence type="ECO:0000256" key="1">
    <source>
        <dbReference type="ARBA" id="ARBA00022801"/>
    </source>
</evidence>
<dbReference type="PANTHER" id="PTHR43053:SF3">
    <property type="entry name" value="ALPHA-GALACTOSIDASE C-RELATED"/>
    <property type="match status" value="1"/>
</dbReference>
<dbReference type="STRING" id="99656.SAMN05421659_111151"/>
<evidence type="ECO:0000313" key="3">
    <source>
        <dbReference type="EMBL" id="SEW35017.1"/>
    </source>
</evidence>